<organism evidence="1 2">
    <name type="scientific">Hyaloscypha hepaticicola</name>
    <dbReference type="NCBI Taxonomy" id="2082293"/>
    <lineage>
        <taxon>Eukaryota</taxon>
        <taxon>Fungi</taxon>
        <taxon>Dikarya</taxon>
        <taxon>Ascomycota</taxon>
        <taxon>Pezizomycotina</taxon>
        <taxon>Leotiomycetes</taxon>
        <taxon>Helotiales</taxon>
        <taxon>Hyaloscyphaceae</taxon>
        <taxon>Hyaloscypha</taxon>
    </lineage>
</organism>
<dbReference type="Proteomes" id="UP000235672">
    <property type="component" value="Unassembled WGS sequence"/>
</dbReference>
<accession>A0A2J6QPU8</accession>
<name>A0A2J6QPU8_9HELO</name>
<evidence type="ECO:0000313" key="1">
    <source>
        <dbReference type="EMBL" id="PMD28290.1"/>
    </source>
</evidence>
<dbReference type="EMBL" id="KZ613464">
    <property type="protein sequence ID" value="PMD28290.1"/>
    <property type="molecule type" value="Genomic_DNA"/>
</dbReference>
<proteinExistence type="predicted"/>
<keyword evidence="2" id="KW-1185">Reference proteome</keyword>
<gene>
    <name evidence="1" type="ORF">NA56DRAFT_7436</name>
</gene>
<evidence type="ECO:0000313" key="2">
    <source>
        <dbReference type="Proteomes" id="UP000235672"/>
    </source>
</evidence>
<sequence length="181" mass="20512">MPPTWLRPPGSKRGNNRLYSTSAPVTRLKIRPSFRLFDLQMTSASSSVWNMQMSSFITIKPETCIGQFGRYTCARCTLTYEMNRREAKRAGCVPCWARSVPAPVIYIFQDTVLTPCSNTPCAGAALLPRRVNTVSKRLNIFVSCTYPYRPGDFYCLTPKEVDRNLNYCIKTQEVVSIECLS</sequence>
<protein>
    <submittedName>
        <fullName evidence="1">Uncharacterized protein</fullName>
    </submittedName>
</protein>
<reference evidence="1 2" key="1">
    <citation type="submission" date="2016-05" db="EMBL/GenBank/DDBJ databases">
        <title>A degradative enzymes factory behind the ericoid mycorrhizal symbiosis.</title>
        <authorList>
            <consortium name="DOE Joint Genome Institute"/>
            <person name="Martino E."/>
            <person name="Morin E."/>
            <person name="Grelet G."/>
            <person name="Kuo A."/>
            <person name="Kohler A."/>
            <person name="Daghino S."/>
            <person name="Barry K."/>
            <person name="Choi C."/>
            <person name="Cichocki N."/>
            <person name="Clum A."/>
            <person name="Copeland A."/>
            <person name="Hainaut M."/>
            <person name="Haridas S."/>
            <person name="Labutti K."/>
            <person name="Lindquist E."/>
            <person name="Lipzen A."/>
            <person name="Khouja H.-R."/>
            <person name="Murat C."/>
            <person name="Ohm R."/>
            <person name="Olson A."/>
            <person name="Spatafora J."/>
            <person name="Veneault-Fourrey C."/>
            <person name="Henrissat B."/>
            <person name="Grigoriev I."/>
            <person name="Martin F."/>
            <person name="Perotto S."/>
        </authorList>
    </citation>
    <scope>NUCLEOTIDE SEQUENCE [LARGE SCALE GENOMIC DNA]</scope>
    <source>
        <strain evidence="1 2">UAMH 7357</strain>
    </source>
</reference>
<dbReference type="AlphaFoldDB" id="A0A2J6QPU8"/>